<dbReference type="AlphaFoldDB" id="A0AAD1NVG6"/>
<keyword evidence="1" id="KW-1133">Transmembrane helix</keyword>
<keyword evidence="1" id="KW-0472">Membrane</keyword>
<evidence type="ECO:0008006" key="4">
    <source>
        <dbReference type="Google" id="ProtNLM"/>
    </source>
</evidence>
<gene>
    <name evidence="2" type="ORF">KB1_18420</name>
</gene>
<dbReference type="Proteomes" id="UP000825072">
    <property type="component" value="Chromosome 1"/>
</dbReference>
<dbReference type="GeneID" id="92881074"/>
<evidence type="ECO:0000313" key="3">
    <source>
        <dbReference type="Proteomes" id="UP000825072"/>
    </source>
</evidence>
<reference evidence="2" key="1">
    <citation type="submission" date="2021-06" db="EMBL/GenBank/DDBJ databases">
        <title>Genome sequence of Cutibacterium modestum strain KB17-24694.</title>
        <authorList>
            <person name="Dekio I."/>
            <person name="Asahina A."/>
            <person name="Nishida M."/>
        </authorList>
    </citation>
    <scope>NUCLEOTIDE SEQUENCE</scope>
    <source>
        <strain evidence="2">KB17-24694</strain>
    </source>
</reference>
<evidence type="ECO:0000256" key="1">
    <source>
        <dbReference type="SAM" id="Phobius"/>
    </source>
</evidence>
<sequence length="64" mass="7308">MNIHENMTEKQYRRAPLNGLIIGTIVGVVWPTVFVILHVRKTLVLAPKEYPPVFTMSFIFPLIG</sequence>
<protein>
    <recommendedName>
        <fullName evidence="4">Adhesion protein</fullName>
    </recommendedName>
</protein>
<accession>A0AAD1NVG6</accession>
<feature type="transmembrane region" description="Helical" evidence="1">
    <location>
        <begin position="20"/>
        <end position="39"/>
    </location>
</feature>
<dbReference type="RefSeq" id="WP_002546939.1">
    <property type="nucleotide sequence ID" value="NZ_AP024747.1"/>
</dbReference>
<dbReference type="EMBL" id="AP024747">
    <property type="protein sequence ID" value="BCY25852.1"/>
    <property type="molecule type" value="Genomic_DNA"/>
</dbReference>
<proteinExistence type="predicted"/>
<name>A0AAD1NVG6_9ACTN</name>
<keyword evidence="1" id="KW-0812">Transmembrane</keyword>
<organism evidence="2 3">
    <name type="scientific">Cutibacterium modestum</name>
    <dbReference type="NCBI Taxonomy" id="2559073"/>
    <lineage>
        <taxon>Bacteria</taxon>
        <taxon>Bacillati</taxon>
        <taxon>Actinomycetota</taxon>
        <taxon>Actinomycetes</taxon>
        <taxon>Propionibacteriales</taxon>
        <taxon>Propionibacteriaceae</taxon>
        <taxon>Cutibacterium</taxon>
    </lineage>
</organism>
<evidence type="ECO:0000313" key="2">
    <source>
        <dbReference type="EMBL" id="BCY25852.1"/>
    </source>
</evidence>